<evidence type="ECO:0000256" key="2">
    <source>
        <dbReference type="SAM" id="SignalP"/>
    </source>
</evidence>
<dbReference type="Proteomes" id="UP000094336">
    <property type="component" value="Unassembled WGS sequence"/>
</dbReference>
<accession>A0A1E3QSE1</accession>
<proteinExistence type="predicted"/>
<keyword evidence="2" id="KW-0732">Signal</keyword>
<name>A0A1E3QSE1_9ASCO</name>
<feature type="chain" id="PRO_5009134375" evidence="2">
    <location>
        <begin position="21"/>
        <end position="286"/>
    </location>
</feature>
<evidence type="ECO:0000313" key="4">
    <source>
        <dbReference type="Proteomes" id="UP000094336"/>
    </source>
</evidence>
<feature type="signal peptide" evidence="2">
    <location>
        <begin position="1"/>
        <end position="20"/>
    </location>
</feature>
<keyword evidence="1" id="KW-0812">Transmembrane</keyword>
<evidence type="ECO:0000313" key="3">
    <source>
        <dbReference type="EMBL" id="ODQ80558.1"/>
    </source>
</evidence>
<keyword evidence="1" id="KW-0472">Membrane</keyword>
<keyword evidence="4" id="KW-1185">Reference proteome</keyword>
<dbReference type="RefSeq" id="XP_018985886.1">
    <property type="nucleotide sequence ID" value="XM_019128477.1"/>
</dbReference>
<dbReference type="EMBL" id="KV454429">
    <property type="protein sequence ID" value="ODQ80558.1"/>
    <property type="molecule type" value="Genomic_DNA"/>
</dbReference>
<reference evidence="4" key="1">
    <citation type="submission" date="2016-05" db="EMBL/GenBank/DDBJ databases">
        <title>Comparative genomics of biotechnologically important yeasts.</title>
        <authorList>
            <consortium name="DOE Joint Genome Institute"/>
            <person name="Riley R."/>
            <person name="Haridas S."/>
            <person name="Wolfe K.H."/>
            <person name="Lopes M.R."/>
            <person name="Hittinger C.T."/>
            <person name="Goker M."/>
            <person name="Salamov A."/>
            <person name="Wisecaver J."/>
            <person name="Long T.M."/>
            <person name="Aerts A.L."/>
            <person name="Barry K."/>
            <person name="Choi C."/>
            <person name="Clum A."/>
            <person name="Coughlan A.Y."/>
            <person name="Deshpande S."/>
            <person name="Douglass A.P."/>
            <person name="Hanson S.J."/>
            <person name="Klenk H.-P."/>
            <person name="Labutti K."/>
            <person name="Lapidus A."/>
            <person name="Lindquist E."/>
            <person name="Lipzen A."/>
            <person name="Meier-Kolthoff J.P."/>
            <person name="Ohm R.A."/>
            <person name="Otillar R.P."/>
            <person name="Pangilinan J."/>
            <person name="Peng Y."/>
            <person name="Rokas A."/>
            <person name="Rosa C.A."/>
            <person name="Scheuner C."/>
            <person name="Sibirny A.A."/>
            <person name="Slot J.C."/>
            <person name="Stielow J.B."/>
            <person name="Sun H."/>
            <person name="Kurtzman C.P."/>
            <person name="Blackwell M."/>
            <person name="Grigoriev I.V."/>
            <person name="Jeffries T.W."/>
        </authorList>
    </citation>
    <scope>NUCLEOTIDE SEQUENCE [LARGE SCALE GENOMIC DNA]</scope>
    <source>
        <strain evidence="4">NRRL Y-12698</strain>
    </source>
</reference>
<organism evidence="3 4">
    <name type="scientific">Babjeviella inositovora NRRL Y-12698</name>
    <dbReference type="NCBI Taxonomy" id="984486"/>
    <lineage>
        <taxon>Eukaryota</taxon>
        <taxon>Fungi</taxon>
        <taxon>Dikarya</taxon>
        <taxon>Ascomycota</taxon>
        <taxon>Saccharomycotina</taxon>
        <taxon>Pichiomycetes</taxon>
        <taxon>Serinales incertae sedis</taxon>
        <taxon>Babjeviella</taxon>
    </lineage>
</organism>
<dbReference type="AlphaFoldDB" id="A0A1E3QSE1"/>
<sequence>MHFSVLRAFLLLLLAHLALAKTIPLEELLYNSKNVCTHLEQSFLSAIHNMSAVTAQGDRMPLDDFRVDLYLSLVSPEGATEDLQYQIDYIIQFSNQSLQRGLALVANRKLLTSSTGQFYASGGEHFKFVFPTNQLCNFIRGIYITFEFQDDPFSEGYVLSHNCDPGSLAFSYGKHCLKIDFESHPVMNLETCIAPSTDSVIRRGGSANKLVSSCCKKYINSQYEGHDSKCYTRHTLNKINNTSIDLNIGVLLLLTAVGFILFRVFLRLRIYYLASSSTYKKIKDDA</sequence>
<gene>
    <name evidence="3" type="ORF">BABINDRAFT_160823</name>
</gene>
<feature type="transmembrane region" description="Helical" evidence="1">
    <location>
        <begin position="246"/>
        <end position="266"/>
    </location>
</feature>
<dbReference type="GeneID" id="30146330"/>
<keyword evidence="1" id="KW-1133">Transmembrane helix</keyword>
<protein>
    <submittedName>
        <fullName evidence="3">Uncharacterized protein</fullName>
    </submittedName>
</protein>
<evidence type="ECO:0000256" key="1">
    <source>
        <dbReference type="SAM" id="Phobius"/>
    </source>
</evidence>